<comment type="caution">
    <text evidence="2">The sequence shown here is derived from an EMBL/GenBank/DDBJ whole genome shotgun (WGS) entry which is preliminary data.</text>
</comment>
<organism evidence="2 3">
    <name type="scientific">Lolium multiflorum</name>
    <name type="common">Italian ryegrass</name>
    <name type="synonym">Lolium perenne subsp. multiflorum</name>
    <dbReference type="NCBI Taxonomy" id="4521"/>
    <lineage>
        <taxon>Eukaryota</taxon>
        <taxon>Viridiplantae</taxon>
        <taxon>Streptophyta</taxon>
        <taxon>Embryophyta</taxon>
        <taxon>Tracheophyta</taxon>
        <taxon>Spermatophyta</taxon>
        <taxon>Magnoliopsida</taxon>
        <taxon>Liliopsida</taxon>
        <taxon>Poales</taxon>
        <taxon>Poaceae</taxon>
        <taxon>BOP clade</taxon>
        <taxon>Pooideae</taxon>
        <taxon>Poodae</taxon>
        <taxon>Poeae</taxon>
        <taxon>Poeae Chloroplast Group 2 (Poeae type)</taxon>
        <taxon>Loliodinae</taxon>
        <taxon>Loliinae</taxon>
        <taxon>Lolium</taxon>
    </lineage>
</organism>
<evidence type="ECO:0000313" key="3">
    <source>
        <dbReference type="Proteomes" id="UP001231189"/>
    </source>
</evidence>
<gene>
    <name evidence="2" type="ORF">QYE76_055292</name>
</gene>
<proteinExistence type="predicted"/>
<accession>A0AAD8WNU6</accession>
<sequence>MGRAALEAEIDAVLVTLSDEQRADPRFYPDNYEAWTEFFRRRYERELAAYDGPPPPPASNNAAGRRRRWSAPDCTISNVLAHIEGGNFPVLQMPPPEAATCRAGIPWAEDGAASSCPPKARPRRVDGFRRSRRSPTPARVRRSPGSTADRRAATAPRHPRLTSPSQSREEEEVGEEGGARPPQPARRGGSAEDAGVARRRVSAKDRCSPTTAFPSTPHGVVGRD</sequence>
<keyword evidence="3" id="KW-1185">Reference proteome</keyword>
<protein>
    <submittedName>
        <fullName evidence="2">Uncharacterized protein</fullName>
    </submittedName>
</protein>
<evidence type="ECO:0000313" key="2">
    <source>
        <dbReference type="EMBL" id="KAK1667133.1"/>
    </source>
</evidence>
<feature type="region of interest" description="Disordered" evidence="1">
    <location>
        <begin position="48"/>
        <end position="67"/>
    </location>
</feature>
<dbReference type="AlphaFoldDB" id="A0AAD8WNU6"/>
<evidence type="ECO:0000256" key="1">
    <source>
        <dbReference type="SAM" id="MobiDB-lite"/>
    </source>
</evidence>
<dbReference type="EMBL" id="JAUUTY010000003">
    <property type="protein sequence ID" value="KAK1667133.1"/>
    <property type="molecule type" value="Genomic_DNA"/>
</dbReference>
<reference evidence="2" key="1">
    <citation type="submission" date="2023-07" db="EMBL/GenBank/DDBJ databases">
        <title>A chromosome-level genome assembly of Lolium multiflorum.</title>
        <authorList>
            <person name="Chen Y."/>
            <person name="Copetti D."/>
            <person name="Kolliker R."/>
            <person name="Studer B."/>
        </authorList>
    </citation>
    <scope>NUCLEOTIDE SEQUENCE</scope>
    <source>
        <strain evidence="2">02402/16</strain>
        <tissue evidence="2">Leaf</tissue>
    </source>
</reference>
<feature type="region of interest" description="Disordered" evidence="1">
    <location>
        <begin position="109"/>
        <end position="224"/>
    </location>
</feature>
<dbReference type="Proteomes" id="UP001231189">
    <property type="component" value="Unassembled WGS sequence"/>
</dbReference>
<name>A0AAD8WNU6_LOLMU</name>